<accession>A0ABS6EB93</accession>
<keyword evidence="3" id="KW-1185">Reference proteome</keyword>
<dbReference type="InterPro" id="IPR010156">
    <property type="entry name" value="CRISPR-assoc_prot_Cas6"/>
</dbReference>
<reference evidence="2 3" key="1">
    <citation type="submission" date="2021-06" db="EMBL/GenBank/DDBJ databases">
        <authorList>
            <person name="Sun Q."/>
            <person name="Li D."/>
        </authorList>
    </citation>
    <scope>NUCLEOTIDE SEQUENCE [LARGE SCALE GENOMIC DNA]</scope>
    <source>
        <strain evidence="2 3">MSJ-40</strain>
    </source>
</reference>
<dbReference type="PANTHER" id="PTHR36984:SF1">
    <property type="entry name" value="CRISPR-ASSOCIATED ENDORIBONUCLEASE CAS6 1"/>
    <property type="match status" value="1"/>
</dbReference>
<dbReference type="Proteomes" id="UP000749471">
    <property type="component" value="Unassembled WGS sequence"/>
</dbReference>
<evidence type="ECO:0000313" key="2">
    <source>
        <dbReference type="EMBL" id="MBU5439705.1"/>
    </source>
</evidence>
<sequence>MNYYELTCTVYLLNNIYFDKVNEEIGNHINRSMLLDNDLSNVHKRKGYKYYVFDTLYPRESDKTYKGGRVYIFRIRSIDKELISKIKNVITKDISGNLKILSTELKTHKNIFVTELYNVTPAVLTIDNRFWVKGDSLELLERRIQENLIKKYQDYYGENIETKESFIQGIELRNNKAIGLRYKSIRLMGNKFRILVKEDDISQKLAFMTLGTGLLEKNSSNGMGFCIGK</sequence>
<keyword evidence="1" id="KW-0051">Antiviral defense</keyword>
<comment type="caution">
    <text evidence="2">The sequence shown here is derived from an EMBL/GenBank/DDBJ whole genome shotgun (WGS) entry which is preliminary data.</text>
</comment>
<dbReference type="EMBL" id="JAHLPM010000018">
    <property type="protein sequence ID" value="MBU5439705.1"/>
    <property type="molecule type" value="Genomic_DNA"/>
</dbReference>
<evidence type="ECO:0000256" key="1">
    <source>
        <dbReference type="ARBA" id="ARBA00023118"/>
    </source>
</evidence>
<name>A0ABS6EB93_9FIRM</name>
<evidence type="ECO:0000313" key="3">
    <source>
        <dbReference type="Proteomes" id="UP000749471"/>
    </source>
</evidence>
<organism evidence="2 3">
    <name type="scientific">Tissierella simiarum</name>
    <dbReference type="NCBI Taxonomy" id="2841534"/>
    <lineage>
        <taxon>Bacteria</taxon>
        <taxon>Bacillati</taxon>
        <taxon>Bacillota</taxon>
        <taxon>Tissierellia</taxon>
        <taxon>Tissierellales</taxon>
        <taxon>Tissierellaceae</taxon>
        <taxon>Tissierella</taxon>
    </lineage>
</organism>
<dbReference type="PANTHER" id="PTHR36984">
    <property type="entry name" value="CRISPR-ASSOCIATED ENDORIBONUCLEASE CAS6 1"/>
    <property type="match status" value="1"/>
</dbReference>
<gene>
    <name evidence="2" type="ORF">KQI42_16945</name>
</gene>
<dbReference type="RefSeq" id="WP_216521498.1">
    <property type="nucleotide sequence ID" value="NZ_JAHLPM010000018.1"/>
</dbReference>
<protein>
    <submittedName>
        <fullName evidence="2">CRISPR-associated endoribonuclease Cas6</fullName>
    </submittedName>
</protein>
<proteinExistence type="predicted"/>